<dbReference type="OrthoDB" id="2662782at2"/>
<feature type="domain" description="DUF6916" evidence="1">
    <location>
        <begin position="4"/>
        <end position="94"/>
    </location>
</feature>
<dbReference type="RefSeq" id="WP_110839040.1">
    <property type="nucleotide sequence ID" value="NZ_QJVJ01000002.1"/>
</dbReference>
<keyword evidence="3" id="KW-1185">Reference proteome</keyword>
<dbReference type="InterPro" id="IPR054209">
    <property type="entry name" value="DUF6916"/>
</dbReference>
<proteinExistence type="predicted"/>
<name>A0A2V5KEH2_9BACL</name>
<gene>
    <name evidence="2" type="ORF">DLM86_05955</name>
</gene>
<evidence type="ECO:0000313" key="2">
    <source>
        <dbReference type="EMBL" id="PYI56513.1"/>
    </source>
</evidence>
<accession>A0A2V5KEH2</accession>
<comment type="caution">
    <text evidence="2">The sequence shown here is derived from an EMBL/GenBank/DDBJ whole genome shotgun (WGS) entry which is preliminary data.</text>
</comment>
<protein>
    <recommendedName>
        <fullName evidence="1">DUF6916 domain-containing protein</fullName>
    </recommendedName>
</protein>
<reference evidence="2 3" key="1">
    <citation type="submission" date="2018-05" db="EMBL/GenBank/DDBJ databases">
        <title>Paenibacillus flagellatus sp. nov., isolated from selenium mineral soil.</title>
        <authorList>
            <person name="Dai X."/>
        </authorList>
    </citation>
    <scope>NUCLEOTIDE SEQUENCE [LARGE SCALE GENOMIC DNA]</scope>
    <source>
        <strain evidence="2 3">DXL2</strain>
    </source>
</reference>
<sequence>MKPFTLADAVELMGDELLIPLPDGSGSFPLRVASVQDRGSTAHFEQFSIVLEGDMRCVLSQGTFALRGLKLGEAHWFLVPIGRSDDRMTYEAVFSIVKPMEGAAE</sequence>
<evidence type="ECO:0000313" key="3">
    <source>
        <dbReference type="Proteomes" id="UP000247476"/>
    </source>
</evidence>
<dbReference type="EMBL" id="QJVJ01000002">
    <property type="protein sequence ID" value="PYI56513.1"/>
    <property type="molecule type" value="Genomic_DNA"/>
</dbReference>
<dbReference type="Proteomes" id="UP000247476">
    <property type="component" value="Unassembled WGS sequence"/>
</dbReference>
<dbReference type="Pfam" id="PF21880">
    <property type="entry name" value="DUF6916"/>
    <property type="match status" value="1"/>
</dbReference>
<dbReference type="AlphaFoldDB" id="A0A2V5KEH2"/>
<organism evidence="2 3">
    <name type="scientific">Paenibacillus flagellatus</name>
    <dbReference type="NCBI Taxonomy" id="2211139"/>
    <lineage>
        <taxon>Bacteria</taxon>
        <taxon>Bacillati</taxon>
        <taxon>Bacillota</taxon>
        <taxon>Bacilli</taxon>
        <taxon>Bacillales</taxon>
        <taxon>Paenibacillaceae</taxon>
        <taxon>Paenibacillus</taxon>
    </lineage>
</organism>
<evidence type="ECO:0000259" key="1">
    <source>
        <dbReference type="Pfam" id="PF21880"/>
    </source>
</evidence>